<comment type="caution">
    <text evidence="2">The sequence shown here is derived from an EMBL/GenBank/DDBJ whole genome shotgun (WGS) entry which is preliminary data.</text>
</comment>
<feature type="compositionally biased region" description="Polar residues" evidence="1">
    <location>
        <begin position="1"/>
        <end position="12"/>
    </location>
</feature>
<feature type="compositionally biased region" description="Low complexity" evidence="1">
    <location>
        <begin position="389"/>
        <end position="398"/>
    </location>
</feature>
<protein>
    <submittedName>
        <fullName evidence="2">Uncharacterized protein</fullName>
    </submittedName>
</protein>
<feature type="region of interest" description="Disordered" evidence="1">
    <location>
        <begin position="1"/>
        <end position="193"/>
    </location>
</feature>
<evidence type="ECO:0000256" key="1">
    <source>
        <dbReference type="SAM" id="MobiDB-lite"/>
    </source>
</evidence>
<organism evidence="2 3">
    <name type="scientific">Marasmius crinis-equi</name>
    <dbReference type="NCBI Taxonomy" id="585013"/>
    <lineage>
        <taxon>Eukaryota</taxon>
        <taxon>Fungi</taxon>
        <taxon>Dikarya</taxon>
        <taxon>Basidiomycota</taxon>
        <taxon>Agaricomycotina</taxon>
        <taxon>Agaricomycetes</taxon>
        <taxon>Agaricomycetidae</taxon>
        <taxon>Agaricales</taxon>
        <taxon>Marasmiineae</taxon>
        <taxon>Marasmiaceae</taxon>
        <taxon>Marasmius</taxon>
    </lineage>
</organism>
<feature type="region of interest" description="Disordered" evidence="1">
    <location>
        <begin position="225"/>
        <end position="337"/>
    </location>
</feature>
<gene>
    <name evidence="2" type="ORF">V5O48_016560</name>
</gene>
<proteinExistence type="predicted"/>
<keyword evidence="3" id="KW-1185">Reference proteome</keyword>
<reference evidence="2 3" key="1">
    <citation type="submission" date="2024-02" db="EMBL/GenBank/DDBJ databases">
        <title>A draft genome for the cacao thread blight pathogen Marasmius crinis-equi.</title>
        <authorList>
            <person name="Cohen S.P."/>
            <person name="Baruah I.K."/>
            <person name="Amoako-Attah I."/>
            <person name="Bukari Y."/>
            <person name="Meinhardt L.W."/>
            <person name="Bailey B.A."/>
        </authorList>
    </citation>
    <scope>NUCLEOTIDE SEQUENCE [LARGE SCALE GENOMIC DNA]</scope>
    <source>
        <strain evidence="2 3">GH-76</strain>
    </source>
</reference>
<feature type="compositionally biased region" description="Low complexity" evidence="1">
    <location>
        <begin position="242"/>
        <end position="256"/>
    </location>
</feature>
<sequence>MSSTHLSSNAAMYSSGRPSGITVRITTSEIEYNSDSDESDASSDDSSPSFGDDDNSGSTTPLTDSVPTTPVDTLSSGDDDEDKNEKEQVENDHEPQDDASNDQLPTEQDLLELEEALKGYFENEAGGDEDEVFEECSGGVVEDFLTAALSDEDGSAQQSVVGESDAAGESDEEDWEEVKCGGGGSTEGCDDLEVTNQEETEVGSRGKQAKQETITQSAVVVDELTNDDHAFVPHNGPHPIEAAASASASDATTLTRTTKRKRTRSNDGKLVADDSKEEEDTKAIPQEKKHKKDRPEPTPIPEITKPSRSSRKKRSTVSTPQVVSQRRQKELPAGRQLKQEIWGFLSHKEMVTKLATQDRLTTAMTSRRSGTSADPFTGTNTNPGGGSGSSSSSAAGSRARSRKRTTTNEVIDLAEDDETPSRQHIHNLSVTPASAPVSGSPYISSITPEGFYYSAGVGPQYPYTQSLPATSATTTTTRARLPPNVTPVPVSPYEFSNPQQMGYHHLAEVHSRSQAHAIYATQLSHYPPMMGGAPGPYSAVSPPTIPIDNPIRSQYSGVYASSSFSGSATPGVQSSSTGQQQFRFIAMDYSHDTGKMNEVGKRNRSRRV</sequence>
<name>A0ABR3ERG4_9AGAR</name>
<dbReference type="EMBL" id="JBAHYK010002249">
    <property type="protein sequence ID" value="KAL0565465.1"/>
    <property type="molecule type" value="Genomic_DNA"/>
</dbReference>
<feature type="compositionally biased region" description="Basic and acidic residues" evidence="1">
    <location>
        <begin position="83"/>
        <end position="96"/>
    </location>
</feature>
<accession>A0ABR3ERG4</accession>
<feature type="compositionally biased region" description="Acidic residues" evidence="1">
    <location>
        <begin position="125"/>
        <end position="134"/>
    </location>
</feature>
<evidence type="ECO:0000313" key="2">
    <source>
        <dbReference type="EMBL" id="KAL0565465.1"/>
    </source>
</evidence>
<feature type="compositionally biased region" description="Acidic residues" evidence="1">
    <location>
        <begin position="166"/>
        <end position="176"/>
    </location>
</feature>
<feature type="compositionally biased region" description="Polar residues" evidence="1">
    <location>
        <begin position="59"/>
        <end position="76"/>
    </location>
</feature>
<feature type="region of interest" description="Disordered" evidence="1">
    <location>
        <begin position="560"/>
        <end position="608"/>
    </location>
</feature>
<feature type="compositionally biased region" description="Polar residues" evidence="1">
    <location>
        <begin position="358"/>
        <end position="382"/>
    </location>
</feature>
<evidence type="ECO:0000313" key="3">
    <source>
        <dbReference type="Proteomes" id="UP001465976"/>
    </source>
</evidence>
<feature type="compositionally biased region" description="Basic and acidic residues" evidence="1">
    <location>
        <begin position="264"/>
        <end position="287"/>
    </location>
</feature>
<feature type="region of interest" description="Disordered" evidence="1">
    <location>
        <begin position="358"/>
        <end position="423"/>
    </location>
</feature>
<feature type="compositionally biased region" description="Acidic residues" evidence="1">
    <location>
        <begin position="32"/>
        <end position="43"/>
    </location>
</feature>
<dbReference type="Proteomes" id="UP001465976">
    <property type="component" value="Unassembled WGS sequence"/>
</dbReference>
<feature type="compositionally biased region" description="Polar residues" evidence="1">
    <location>
        <begin position="570"/>
        <end position="582"/>
    </location>
</feature>
<feature type="compositionally biased region" description="Basic and acidic residues" evidence="1">
    <location>
        <begin position="589"/>
        <end position="601"/>
    </location>
</feature>